<evidence type="ECO:0000256" key="1">
    <source>
        <dbReference type="SAM" id="MobiDB-lite"/>
    </source>
</evidence>
<dbReference type="EMBL" id="JAEUBG010000730">
    <property type="protein sequence ID" value="KAH3687577.1"/>
    <property type="molecule type" value="Genomic_DNA"/>
</dbReference>
<accession>A0A9P8QBL1</accession>
<comment type="caution">
    <text evidence="3">The sequence shown here is derived from an EMBL/GenBank/DDBJ whole genome shotgun (WGS) entry which is preliminary data.</text>
</comment>
<keyword evidence="4" id="KW-1185">Reference proteome</keyword>
<protein>
    <recommendedName>
        <fullName evidence="2">Interferon-related developmental regulator N-terminal domain-containing protein</fullName>
    </recommendedName>
</protein>
<dbReference type="OrthoDB" id="18978at2759"/>
<proteinExistence type="predicted"/>
<organism evidence="3 4">
    <name type="scientific">Wickerhamomyces pijperi</name>
    <name type="common">Yeast</name>
    <name type="synonym">Pichia pijperi</name>
    <dbReference type="NCBI Taxonomy" id="599730"/>
    <lineage>
        <taxon>Eukaryota</taxon>
        <taxon>Fungi</taxon>
        <taxon>Dikarya</taxon>
        <taxon>Ascomycota</taxon>
        <taxon>Saccharomycotina</taxon>
        <taxon>Saccharomycetes</taxon>
        <taxon>Phaffomycetales</taxon>
        <taxon>Wickerhamomycetaceae</taxon>
        <taxon>Wickerhamomyces</taxon>
    </lineage>
</organism>
<dbReference type="AlphaFoldDB" id="A0A9P8QBL1"/>
<evidence type="ECO:0000259" key="2">
    <source>
        <dbReference type="Pfam" id="PF05004"/>
    </source>
</evidence>
<gene>
    <name evidence="3" type="ORF">WICPIJ_001438</name>
</gene>
<dbReference type="Proteomes" id="UP000774326">
    <property type="component" value="Unassembled WGS sequence"/>
</dbReference>
<dbReference type="InterPro" id="IPR007701">
    <property type="entry name" value="Interferon-rel_develop_reg_N"/>
</dbReference>
<name>A0A9P8QBL1_WICPI</name>
<reference evidence="3" key="2">
    <citation type="submission" date="2021-01" db="EMBL/GenBank/DDBJ databases">
        <authorList>
            <person name="Schikora-Tamarit M.A."/>
        </authorList>
    </citation>
    <scope>NUCLEOTIDE SEQUENCE</scope>
    <source>
        <strain evidence="3">CBS2887</strain>
    </source>
</reference>
<feature type="region of interest" description="Disordered" evidence="1">
    <location>
        <begin position="1"/>
        <end position="37"/>
    </location>
</feature>
<dbReference type="PANTHER" id="PTHR12354:SF1">
    <property type="entry name" value="INTERFERON-RELATED DEVELOPMENTAL REGULATOR 1"/>
    <property type="match status" value="1"/>
</dbReference>
<evidence type="ECO:0000313" key="4">
    <source>
        <dbReference type="Proteomes" id="UP000774326"/>
    </source>
</evidence>
<dbReference type="Pfam" id="PF05004">
    <property type="entry name" value="IFRD"/>
    <property type="match status" value="1"/>
</dbReference>
<feature type="compositionally biased region" description="Low complexity" evidence="1">
    <location>
        <begin position="18"/>
        <end position="32"/>
    </location>
</feature>
<evidence type="ECO:0000313" key="3">
    <source>
        <dbReference type="EMBL" id="KAH3687577.1"/>
    </source>
</evidence>
<sequence length="521" mass="59155">MSKRISALASPTVSKIKSTSSSRQQSRTQSRTGFAEDDTGAELINEISFGNLDELLSERLKEVLSLHECQQQHSSEDIETGLPNVYDLSNSTSNNKKKDITRIHSIPLILATITNKDITTDERKILLQKLYDLVILRPSLEEEYQDEYDYEMDLLKLLKIFQTAKDQDELLLAIRALCVFIVTNIDYSTVVFSTDKSINCFSLLEKKISDQSVSDDVMPQLIYAYTSLLLCLHDESGGFGLEDNLEFLVSQLEACAATPLDSQTVLNALVYGIGSTLTLMVSNSKSNEFVENILEVVADILTDIDVLEVIKPIAMLFGLGYELYDYDDENLDPEDDYTPLPYLNTFSIISRLTNLVKSSTKKVSKKDKKEGRSVFRDVLKTIEVYSNLQRRQNYLNPSPEDFESREDLTLSHLKLSKSRSLAVNSWFAFFRLIQLKWLFTSGLHTQLANSSRIKSTIRDKPSNSYASQFTNNANDASNESYDWKNENVKREQGKKLQIKLEKERMAKLNNVIEQQGINTGH</sequence>
<reference evidence="3" key="1">
    <citation type="journal article" date="2021" name="Open Biol.">
        <title>Shared evolutionary footprints suggest mitochondrial oxidative damage underlies multiple complex I losses in fungi.</title>
        <authorList>
            <person name="Schikora-Tamarit M.A."/>
            <person name="Marcet-Houben M."/>
            <person name="Nosek J."/>
            <person name="Gabaldon T."/>
        </authorList>
    </citation>
    <scope>NUCLEOTIDE SEQUENCE</scope>
    <source>
        <strain evidence="3">CBS2887</strain>
    </source>
</reference>
<feature type="domain" description="Interferon-related developmental regulator N-terminal" evidence="2">
    <location>
        <begin position="117"/>
        <end position="383"/>
    </location>
</feature>
<dbReference type="PANTHER" id="PTHR12354">
    <property type="entry name" value="INTERFERON-RELATED DEVELOPMENTAL REGULATOR"/>
    <property type="match status" value="1"/>
</dbReference>
<dbReference type="InterPro" id="IPR039777">
    <property type="entry name" value="IFRD"/>
</dbReference>